<sequence length="180" mass="20730">MNRLVPIKTKEDIFPEYRDTPIGDLLEYHDLEREFASYDSAQLLVGMCMDNRKHLNIPDNFSYIIRAGGANLRYSEFKVSFAIAIGNVKHIAIIGHSNCGMVNLASKKENFIGGLVDKAGWERSFAEEHFNQFAPLFEIGNEIDFVLSEVKRLRNRYPKITVAPMYYKVEDNKLYLITED</sequence>
<dbReference type="OrthoDB" id="9792260at2"/>
<evidence type="ECO:0000256" key="1">
    <source>
        <dbReference type="ARBA" id="ARBA00006217"/>
    </source>
</evidence>
<dbReference type="InterPro" id="IPR036874">
    <property type="entry name" value="Carbonic_anhydrase_sf"/>
</dbReference>
<feature type="binding site" evidence="2">
    <location>
        <position position="96"/>
    </location>
    <ligand>
        <name>Zn(2+)</name>
        <dbReference type="ChEBI" id="CHEBI:29105"/>
    </ligand>
</feature>
<comment type="caution">
    <text evidence="3">The sequence shown here is derived from an EMBL/GenBank/DDBJ whole genome shotgun (WGS) entry which is preliminary data.</text>
</comment>
<comment type="cofactor">
    <cofactor evidence="2">
        <name>Zn(2+)</name>
        <dbReference type="ChEBI" id="CHEBI:29105"/>
    </cofactor>
    <text evidence="2">Binds 1 zinc ion per subunit.</text>
</comment>
<evidence type="ECO:0000313" key="4">
    <source>
        <dbReference type="Proteomes" id="UP000391834"/>
    </source>
</evidence>
<protein>
    <submittedName>
        <fullName evidence="3">Carbonic anhydrase</fullName>
    </submittedName>
</protein>
<comment type="similarity">
    <text evidence="1">Belongs to the beta-class carbonic anhydrase family.</text>
</comment>
<feature type="binding site" evidence="2">
    <location>
        <position position="99"/>
    </location>
    <ligand>
        <name>Zn(2+)</name>
        <dbReference type="ChEBI" id="CHEBI:29105"/>
    </ligand>
</feature>
<keyword evidence="2" id="KW-0862">Zinc</keyword>
<evidence type="ECO:0000313" key="3">
    <source>
        <dbReference type="EMBL" id="GET31509.1"/>
    </source>
</evidence>
<accession>A0A5M4AU73</accession>
<dbReference type="RefSeq" id="WP_025865567.1">
    <property type="nucleotide sequence ID" value="NZ_BLAX01000001.1"/>
</dbReference>
<organism evidence="3 4">
    <name type="scientific">Prolixibacter bellariivorans</name>
    <dbReference type="NCBI Taxonomy" id="314319"/>
    <lineage>
        <taxon>Bacteria</taxon>
        <taxon>Pseudomonadati</taxon>
        <taxon>Bacteroidota</taxon>
        <taxon>Bacteroidia</taxon>
        <taxon>Marinilabiliales</taxon>
        <taxon>Prolixibacteraceae</taxon>
        <taxon>Prolixibacter</taxon>
    </lineage>
</organism>
<name>A0A5M4AU73_9BACT</name>
<dbReference type="Gene3D" id="3.40.1050.10">
    <property type="entry name" value="Carbonic anhydrase"/>
    <property type="match status" value="1"/>
</dbReference>
<keyword evidence="4" id="KW-1185">Reference proteome</keyword>
<dbReference type="SUPFAM" id="SSF53056">
    <property type="entry name" value="beta-carbonic anhydrase, cab"/>
    <property type="match status" value="1"/>
</dbReference>
<dbReference type="Pfam" id="PF00484">
    <property type="entry name" value="Pro_CA"/>
    <property type="match status" value="1"/>
</dbReference>
<dbReference type="EMBL" id="BLAX01000001">
    <property type="protein sequence ID" value="GET31509.1"/>
    <property type="molecule type" value="Genomic_DNA"/>
</dbReference>
<reference evidence="3 4" key="1">
    <citation type="submission" date="2019-10" db="EMBL/GenBank/DDBJ databases">
        <title>Prolixibacter strains distinguished by the presence of nitrate reductase genes were adept at nitrate-dependent anaerobic corrosion of metallic iron and carbon steel.</title>
        <authorList>
            <person name="Iino T."/>
            <person name="Shono N."/>
            <person name="Ito K."/>
            <person name="Nakamura R."/>
            <person name="Sueoka K."/>
            <person name="Harayama S."/>
            <person name="Ohkuma M."/>
        </authorList>
    </citation>
    <scope>NUCLEOTIDE SEQUENCE [LARGE SCALE GENOMIC DNA]</scope>
    <source>
        <strain evidence="3 4">JCM 13498</strain>
    </source>
</reference>
<evidence type="ECO:0000256" key="2">
    <source>
        <dbReference type="PIRSR" id="PIRSR601765-1"/>
    </source>
</evidence>
<gene>
    <name evidence="3" type="ORF">PbJCM13498_03720</name>
</gene>
<dbReference type="AlphaFoldDB" id="A0A5M4AU73"/>
<dbReference type="GO" id="GO:0004089">
    <property type="term" value="F:carbonate dehydratase activity"/>
    <property type="evidence" value="ECO:0007669"/>
    <property type="project" value="InterPro"/>
</dbReference>
<dbReference type="GO" id="GO:0008270">
    <property type="term" value="F:zinc ion binding"/>
    <property type="evidence" value="ECO:0007669"/>
    <property type="project" value="InterPro"/>
</dbReference>
<dbReference type="Proteomes" id="UP000391834">
    <property type="component" value="Unassembled WGS sequence"/>
</dbReference>
<dbReference type="SMART" id="SM00947">
    <property type="entry name" value="Pro_CA"/>
    <property type="match status" value="1"/>
</dbReference>
<dbReference type="InterPro" id="IPR001765">
    <property type="entry name" value="Carbonic_anhydrase"/>
</dbReference>
<proteinExistence type="inferred from homology"/>
<keyword evidence="2" id="KW-0479">Metal-binding</keyword>